<dbReference type="EMBL" id="JAPJZI010000001">
    <property type="protein sequence ID" value="MDA5401168.1"/>
    <property type="molecule type" value="Genomic_DNA"/>
</dbReference>
<reference evidence="2" key="1">
    <citation type="submission" date="2022-11" db="EMBL/GenBank/DDBJ databases">
        <title>Draft genome sequence of Hoeflea poritis E7-10 and Hoeflea prorocentri PM5-8, separated from scleractinian coral Porites lutea and marine dinoflagellate.</title>
        <authorList>
            <person name="Zhang G."/>
            <person name="Wei Q."/>
            <person name="Cai L."/>
        </authorList>
    </citation>
    <scope>NUCLEOTIDE SEQUENCE</scope>
    <source>
        <strain evidence="2">PM5-8</strain>
    </source>
</reference>
<feature type="domain" description="Glutathione S-transferase C-terminal" evidence="1">
    <location>
        <begin position="47"/>
        <end position="119"/>
    </location>
</feature>
<comment type="caution">
    <text evidence="2">The sequence shown here is derived from an EMBL/GenBank/DDBJ whole genome shotgun (WGS) entry which is preliminary data.</text>
</comment>
<sequence length="134" mass="15062">MLPRDIPVDKINSRFRPHCLAPVAVRLAAAGVRDQRLGIEFFFGIGEPDMAEIEEATGYFLQFAAVLDNHLKDRDQIAGDGLTIADFGVATFMPLADQAELPLDDFAEIRRWSDKMMELDAWCDPWPESYSTLS</sequence>
<evidence type="ECO:0000259" key="1">
    <source>
        <dbReference type="Pfam" id="PF00043"/>
    </source>
</evidence>
<dbReference type="SUPFAM" id="SSF47616">
    <property type="entry name" value="GST C-terminal domain-like"/>
    <property type="match status" value="1"/>
</dbReference>
<accession>A0A9X3ZJR4</accession>
<dbReference type="InterPro" id="IPR036282">
    <property type="entry name" value="Glutathione-S-Trfase_C_sf"/>
</dbReference>
<name>A0A9X3ZJR4_9HYPH</name>
<organism evidence="2 3">
    <name type="scientific">Hoeflea prorocentri</name>
    <dbReference type="NCBI Taxonomy" id="1922333"/>
    <lineage>
        <taxon>Bacteria</taxon>
        <taxon>Pseudomonadati</taxon>
        <taxon>Pseudomonadota</taxon>
        <taxon>Alphaproteobacteria</taxon>
        <taxon>Hyphomicrobiales</taxon>
        <taxon>Rhizobiaceae</taxon>
        <taxon>Hoeflea</taxon>
    </lineage>
</organism>
<evidence type="ECO:0000313" key="3">
    <source>
        <dbReference type="Proteomes" id="UP001151234"/>
    </source>
</evidence>
<proteinExistence type="predicted"/>
<dbReference type="Proteomes" id="UP001151234">
    <property type="component" value="Unassembled WGS sequence"/>
</dbReference>
<dbReference type="Pfam" id="PF00043">
    <property type="entry name" value="GST_C"/>
    <property type="match status" value="1"/>
</dbReference>
<evidence type="ECO:0000313" key="2">
    <source>
        <dbReference type="EMBL" id="MDA5401168.1"/>
    </source>
</evidence>
<protein>
    <submittedName>
        <fullName evidence="2">Glutathione S-transferase C-terminal domain-containing protein</fullName>
    </submittedName>
</protein>
<dbReference type="InterPro" id="IPR004046">
    <property type="entry name" value="GST_C"/>
</dbReference>
<gene>
    <name evidence="2" type="ORF">OQ273_21530</name>
</gene>
<dbReference type="Gene3D" id="1.20.1050.10">
    <property type="match status" value="1"/>
</dbReference>
<keyword evidence="3" id="KW-1185">Reference proteome</keyword>
<dbReference type="AlphaFoldDB" id="A0A9X3ZJR4"/>